<proteinExistence type="predicted"/>
<sequence>MKNIEDDKEILKELRKITKNKENWDIVIDQVATKLNGKYSVDVKAKVLWFIGEMGLNHPVKIKKYVEDIAAYLKNDSPKLRERSVNALGRIGRADKNLIIPFLDKIMEMKEDEVEKVRLSFVWACENIATNAPELFYDKLDTFYKMISDQGERVRIEAPEIFRVIGKRKPYYVKPYLEKLQWYADNDSHPVVRIHSLGAIRITKKALEECEINATND</sequence>
<evidence type="ECO:0000313" key="1">
    <source>
        <dbReference type="EMBL" id="SUB76040.1"/>
    </source>
</evidence>
<dbReference type="Proteomes" id="UP000254777">
    <property type="component" value="Unassembled WGS sequence"/>
</dbReference>
<gene>
    <name evidence="1" type="ORF">NCTC11088_01851</name>
</gene>
<evidence type="ECO:0000313" key="2">
    <source>
        <dbReference type="Proteomes" id="UP000254777"/>
    </source>
</evidence>
<evidence type="ECO:0008006" key="3">
    <source>
        <dbReference type="Google" id="ProtNLM"/>
    </source>
</evidence>
<dbReference type="AlphaFoldDB" id="A0A379DE52"/>
<dbReference type="RefSeq" id="WP_004823021.1">
    <property type="nucleotide sequence ID" value="NZ_UGTH01000001.1"/>
</dbReference>
<dbReference type="InterPro" id="IPR016024">
    <property type="entry name" value="ARM-type_fold"/>
</dbReference>
<dbReference type="InterPro" id="IPR011989">
    <property type="entry name" value="ARM-like"/>
</dbReference>
<reference evidence="1 2" key="1">
    <citation type="submission" date="2018-06" db="EMBL/GenBank/DDBJ databases">
        <authorList>
            <consortium name="Pathogen Informatics"/>
            <person name="Doyle S."/>
        </authorList>
    </citation>
    <scope>NUCLEOTIDE SEQUENCE [LARGE SCALE GENOMIC DNA]</scope>
    <source>
        <strain evidence="1 2">NCTC11088</strain>
    </source>
</reference>
<dbReference type="Gene3D" id="1.25.10.10">
    <property type="entry name" value="Leucine-rich Repeat Variant"/>
    <property type="match status" value="1"/>
</dbReference>
<name>A0A379DE52_9FIRM</name>
<dbReference type="SUPFAM" id="SSF48371">
    <property type="entry name" value="ARM repeat"/>
    <property type="match status" value="1"/>
</dbReference>
<protein>
    <recommendedName>
        <fullName evidence="3">HEAT repeat</fullName>
    </recommendedName>
</protein>
<dbReference type="EMBL" id="UGTH01000001">
    <property type="protein sequence ID" value="SUB76040.1"/>
    <property type="molecule type" value="Genomic_DNA"/>
</dbReference>
<accession>A0A379DE52</accession>
<organism evidence="1 2">
    <name type="scientific">Peptoniphilus indolicus</name>
    <dbReference type="NCBI Taxonomy" id="33030"/>
    <lineage>
        <taxon>Bacteria</taxon>
        <taxon>Bacillati</taxon>
        <taxon>Bacillota</taxon>
        <taxon>Tissierellia</taxon>
        <taxon>Tissierellales</taxon>
        <taxon>Peptoniphilaceae</taxon>
        <taxon>Peptoniphilus</taxon>
    </lineage>
</organism>